<dbReference type="HAMAP" id="MF_00108">
    <property type="entry name" value="IspD"/>
    <property type="match status" value="1"/>
</dbReference>
<name>A0A7S7RUD3_9ACTN</name>
<dbReference type="Gene3D" id="3.90.550.10">
    <property type="entry name" value="Spore Coat Polysaccharide Biosynthesis Protein SpsA, Chain A"/>
    <property type="match status" value="1"/>
</dbReference>
<accession>A0A7S7RUD3</accession>
<dbReference type="EC" id="2.7.7.60" evidence="3"/>
<dbReference type="RefSeq" id="WP_194371041.1">
    <property type="nucleotide sequence ID" value="NZ_CP063767.1"/>
</dbReference>
<gene>
    <name evidence="3 4" type="primary">ispD</name>
    <name evidence="4" type="ORF">INP52_08955</name>
</gene>
<dbReference type="Pfam" id="PF01128">
    <property type="entry name" value="IspD"/>
    <property type="match status" value="1"/>
</dbReference>
<dbReference type="CDD" id="cd02516">
    <property type="entry name" value="CDP-ME_synthetase"/>
    <property type="match status" value="1"/>
</dbReference>
<dbReference type="FunFam" id="3.90.550.10:FF:000003">
    <property type="entry name" value="2-C-methyl-D-erythritol 4-phosphate cytidylyltransferase"/>
    <property type="match status" value="1"/>
</dbReference>
<dbReference type="InterPro" id="IPR029044">
    <property type="entry name" value="Nucleotide-diphossugar_trans"/>
</dbReference>
<dbReference type="NCBIfam" id="TIGR00453">
    <property type="entry name" value="ispD"/>
    <property type="match status" value="1"/>
</dbReference>
<evidence type="ECO:0000256" key="3">
    <source>
        <dbReference type="HAMAP-Rule" id="MF_00108"/>
    </source>
</evidence>
<proteinExistence type="inferred from homology"/>
<feature type="site" description="Transition state stabilizer" evidence="3">
    <location>
        <position position="36"/>
    </location>
</feature>
<feature type="site" description="Positions MEP for the nucleophilic attack" evidence="3">
    <location>
        <position position="178"/>
    </location>
</feature>
<keyword evidence="5" id="KW-1185">Reference proteome</keyword>
<feature type="site" description="Positions MEP for the nucleophilic attack" evidence="3">
    <location>
        <position position="234"/>
    </location>
</feature>
<dbReference type="AlphaFoldDB" id="A0A7S7RUD3"/>
<dbReference type="KEGG" id="tio:INP52_08955"/>
<dbReference type="PANTHER" id="PTHR32125:SF4">
    <property type="entry name" value="2-C-METHYL-D-ERYTHRITOL 4-PHOSPHATE CYTIDYLYLTRANSFERASE, CHLOROPLASTIC"/>
    <property type="match status" value="1"/>
</dbReference>
<comment type="catalytic activity">
    <reaction evidence="3">
        <text>2-C-methyl-D-erythritol 4-phosphate + CTP + H(+) = 4-CDP-2-C-methyl-D-erythritol + diphosphate</text>
        <dbReference type="Rhea" id="RHEA:13429"/>
        <dbReference type="ChEBI" id="CHEBI:15378"/>
        <dbReference type="ChEBI" id="CHEBI:33019"/>
        <dbReference type="ChEBI" id="CHEBI:37563"/>
        <dbReference type="ChEBI" id="CHEBI:57823"/>
        <dbReference type="ChEBI" id="CHEBI:58262"/>
        <dbReference type="EC" id="2.7.7.60"/>
    </reaction>
</comment>
<dbReference type="GO" id="GO:0050518">
    <property type="term" value="F:2-C-methyl-D-erythritol 4-phosphate cytidylyltransferase activity"/>
    <property type="evidence" value="ECO:0007669"/>
    <property type="project" value="UniProtKB-UniRule"/>
</dbReference>
<dbReference type="Proteomes" id="UP000593735">
    <property type="component" value="Chromosome"/>
</dbReference>
<dbReference type="PANTHER" id="PTHR32125">
    <property type="entry name" value="2-C-METHYL-D-ERYTHRITOL 4-PHOSPHATE CYTIDYLYLTRANSFERASE, CHLOROPLASTIC"/>
    <property type="match status" value="1"/>
</dbReference>
<dbReference type="EMBL" id="CP063767">
    <property type="protein sequence ID" value="QOY60510.1"/>
    <property type="molecule type" value="Genomic_DNA"/>
</dbReference>
<dbReference type="InterPro" id="IPR034683">
    <property type="entry name" value="IspD/TarI"/>
</dbReference>
<keyword evidence="2 3" id="KW-0548">Nucleotidyltransferase</keyword>
<evidence type="ECO:0000313" key="5">
    <source>
        <dbReference type="Proteomes" id="UP000593735"/>
    </source>
</evidence>
<protein>
    <recommendedName>
        <fullName evidence="3">2-C-methyl-D-erythritol 4-phosphate cytidylyltransferase</fullName>
        <ecNumber evidence="3">2.7.7.60</ecNumber>
    </recommendedName>
    <alternativeName>
        <fullName evidence="3">4-diphosphocytidyl-2C-methyl-D-erythritol synthase</fullName>
    </alternativeName>
    <alternativeName>
        <fullName evidence="3">MEP cytidylyltransferase</fullName>
        <shortName evidence="3">MCT</shortName>
    </alternativeName>
</protein>
<dbReference type="UniPathway" id="UPA00056">
    <property type="reaction ID" value="UER00093"/>
</dbReference>
<dbReference type="InterPro" id="IPR001228">
    <property type="entry name" value="IspD"/>
</dbReference>
<keyword evidence="3" id="KW-0414">Isoprene biosynthesis</keyword>
<comment type="function">
    <text evidence="3">Catalyzes the formation of 4-diphosphocytidyl-2-C-methyl-D-erythritol from CTP and 2-C-methyl-D-erythritol 4-phosphate (MEP).</text>
</comment>
<comment type="similarity">
    <text evidence="3">Belongs to the IspD/TarI cytidylyltransferase family. IspD subfamily.</text>
</comment>
<feature type="site" description="Transition state stabilizer" evidence="3">
    <location>
        <position position="43"/>
    </location>
</feature>
<dbReference type="InterPro" id="IPR050088">
    <property type="entry name" value="IspD/TarI_cytidylyltransf_bact"/>
</dbReference>
<dbReference type="SUPFAM" id="SSF53448">
    <property type="entry name" value="Nucleotide-diphospho-sugar transferases"/>
    <property type="match status" value="1"/>
</dbReference>
<keyword evidence="1 3" id="KW-0808">Transferase</keyword>
<evidence type="ECO:0000256" key="1">
    <source>
        <dbReference type="ARBA" id="ARBA00022679"/>
    </source>
</evidence>
<reference evidence="4 5" key="1">
    <citation type="submission" date="2020-10" db="EMBL/GenBank/DDBJ databases">
        <title>Olsenella immobilis sp.nov., isolated from the mud in a fermentation cellar used for the production of Chinese strong-flavoured liquor.</title>
        <authorList>
            <person name="Lu L."/>
        </authorList>
    </citation>
    <scope>NUCLEOTIDE SEQUENCE [LARGE SCALE GENOMIC DNA]</scope>
    <source>
        <strain evidence="4 5">LZLJ-2</strain>
    </source>
</reference>
<organism evidence="4 5">
    <name type="scientific">Thermophilibacter immobilis</name>
    <dbReference type="NCBI Taxonomy" id="2779519"/>
    <lineage>
        <taxon>Bacteria</taxon>
        <taxon>Bacillati</taxon>
        <taxon>Actinomycetota</taxon>
        <taxon>Coriobacteriia</taxon>
        <taxon>Coriobacteriales</taxon>
        <taxon>Atopobiaceae</taxon>
        <taxon>Thermophilibacter</taxon>
    </lineage>
</organism>
<evidence type="ECO:0000256" key="2">
    <source>
        <dbReference type="ARBA" id="ARBA00022695"/>
    </source>
</evidence>
<sequence length="265" mass="28317">MSAPAPCVCEKTELVGASDRAPDTCAVIVAGGAGDRFGDPRGKQFVELCGLPLMCWSLVAHDRAPSVARLVVVCAPERAAEVERDVLSRVVLKKPTTLAAAGATRQESVLAGLRAMPRDLALVAVHDAARPLVETEMIERVISTVRADPALAGAILAARSIDTLKLVEKDTIIATPDRTFYWAAQTPQVFRTQALLFAHRQAVREEYRGTDDASLVERCGGRVRVVECSRDNIKVTVPGDLAIAEAALEQRLVDAGCGRPEEGAL</sequence>
<dbReference type="GO" id="GO:0019288">
    <property type="term" value="P:isopentenyl diphosphate biosynthetic process, methylerythritol 4-phosphate pathway"/>
    <property type="evidence" value="ECO:0007669"/>
    <property type="project" value="UniProtKB-UniRule"/>
</dbReference>
<comment type="pathway">
    <text evidence="3">Isoprenoid biosynthesis; isopentenyl diphosphate biosynthesis via DXP pathway; isopentenyl diphosphate from 1-deoxy-D-xylulose 5-phosphate: step 2/6.</text>
</comment>
<evidence type="ECO:0000313" key="4">
    <source>
        <dbReference type="EMBL" id="QOY60510.1"/>
    </source>
</evidence>